<dbReference type="GO" id="GO:0008168">
    <property type="term" value="F:methyltransferase activity"/>
    <property type="evidence" value="ECO:0007669"/>
    <property type="project" value="UniProtKB-KW"/>
</dbReference>
<organism evidence="1 2">
    <name type="scientific">Sphingomonas quercus</name>
    <dbReference type="NCBI Taxonomy" id="2842451"/>
    <lineage>
        <taxon>Bacteria</taxon>
        <taxon>Pseudomonadati</taxon>
        <taxon>Pseudomonadota</taxon>
        <taxon>Alphaproteobacteria</taxon>
        <taxon>Sphingomonadales</taxon>
        <taxon>Sphingomonadaceae</taxon>
        <taxon>Sphingomonas</taxon>
    </lineage>
</organism>
<dbReference type="RefSeq" id="WP_216321094.1">
    <property type="nucleotide sequence ID" value="NZ_JAHKRT010000002.1"/>
</dbReference>
<keyword evidence="1" id="KW-0489">Methyltransferase</keyword>
<name>A0ABS6BI16_9SPHN</name>
<dbReference type="CDD" id="cd02440">
    <property type="entry name" value="AdoMet_MTases"/>
    <property type="match status" value="1"/>
</dbReference>
<gene>
    <name evidence="1" type="ORF">KOF26_05040</name>
</gene>
<comment type="caution">
    <text evidence="1">The sequence shown here is derived from an EMBL/GenBank/DDBJ whole genome shotgun (WGS) entry which is preliminary data.</text>
</comment>
<sequence length="202" mass="22185">MPGFSADTAVGRRPAAIGPLGLFFREFVRHPVMVGSIIPSSRACIDRTLKAVDWAATKVFVEYGPGVGTFTRVVLERMAPDATLVVIDTNKSFIDYLGQTIHDSRLQRCHGSAAEVGSILAGLGFDHADYILSGLPFSTLPLGVGDAIARETHAALRPGGAFLVYQFNPRVRNFLVPHFLRIDDDMEWMNVPPCKIWTAWKD</sequence>
<evidence type="ECO:0000313" key="1">
    <source>
        <dbReference type="EMBL" id="MBU3077227.1"/>
    </source>
</evidence>
<dbReference type="Proteomes" id="UP000776276">
    <property type="component" value="Unassembled WGS sequence"/>
</dbReference>
<protein>
    <submittedName>
        <fullName evidence="1">Methyltransferase</fullName>
    </submittedName>
</protein>
<keyword evidence="1" id="KW-0808">Transferase</keyword>
<proteinExistence type="predicted"/>
<dbReference type="GO" id="GO:0032259">
    <property type="term" value="P:methylation"/>
    <property type="evidence" value="ECO:0007669"/>
    <property type="project" value="UniProtKB-KW"/>
</dbReference>
<reference evidence="1 2" key="1">
    <citation type="submission" date="2021-06" db="EMBL/GenBank/DDBJ databases">
        <title>Sphingomonas sp. XMGL2, whole genome shotgun sequencing project.</title>
        <authorList>
            <person name="Zhao G."/>
            <person name="Shen L."/>
        </authorList>
    </citation>
    <scope>NUCLEOTIDE SEQUENCE [LARGE SCALE GENOMIC DNA]</scope>
    <source>
        <strain evidence="1 2">XMGL2</strain>
    </source>
</reference>
<keyword evidence="2" id="KW-1185">Reference proteome</keyword>
<accession>A0ABS6BI16</accession>
<evidence type="ECO:0000313" key="2">
    <source>
        <dbReference type="Proteomes" id="UP000776276"/>
    </source>
</evidence>
<dbReference type="EMBL" id="JAHKRT010000002">
    <property type="protein sequence ID" value="MBU3077227.1"/>
    <property type="molecule type" value="Genomic_DNA"/>
</dbReference>